<evidence type="ECO:0000256" key="1">
    <source>
        <dbReference type="ARBA" id="ARBA00009299"/>
    </source>
</evidence>
<dbReference type="SUPFAM" id="SSF48371">
    <property type="entry name" value="ARM repeat"/>
    <property type="match status" value="1"/>
</dbReference>
<dbReference type="InterPro" id="IPR004155">
    <property type="entry name" value="PBS_lyase_HEAT"/>
</dbReference>
<evidence type="ECO:0000313" key="7">
    <source>
        <dbReference type="Proteomes" id="UP000603457"/>
    </source>
</evidence>
<keyword evidence="2" id="KW-0042">Antenna complex</keyword>
<comment type="similarity">
    <text evidence="1">Belongs to the CpcE/RpcE/PecE family.</text>
</comment>
<proteinExistence type="inferred from homology"/>
<feature type="compositionally biased region" description="Basic residues" evidence="5">
    <location>
        <begin position="274"/>
        <end position="286"/>
    </location>
</feature>
<keyword evidence="4" id="KW-0456">Lyase</keyword>
<feature type="compositionally biased region" description="Polar residues" evidence="5">
    <location>
        <begin position="243"/>
        <end position="260"/>
    </location>
</feature>
<evidence type="ECO:0000313" key="6">
    <source>
        <dbReference type="EMBL" id="MBD2598320.1"/>
    </source>
</evidence>
<dbReference type="InterPro" id="IPR011989">
    <property type="entry name" value="ARM-like"/>
</dbReference>
<feature type="compositionally biased region" description="Basic and acidic residues" evidence="5">
    <location>
        <begin position="261"/>
        <end position="273"/>
    </location>
</feature>
<dbReference type="Gene3D" id="1.25.10.10">
    <property type="entry name" value="Leucine-rich Repeat Variant"/>
    <property type="match status" value="1"/>
</dbReference>
<dbReference type="InterPro" id="IPR016024">
    <property type="entry name" value="ARM-type_fold"/>
</dbReference>
<evidence type="ECO:0000256" key="5">
    <source>
        <dbReference type="SAM" id="MobiDB-lite"/>
    </source>
</evidence>
<evidence type="ECO:0000256" key="3">
    <source>
        <dbReference type="ARBA" id="ARBA00022738"/>
    </source>
</evidence>
<comment type="caution">
    <text evidence="6">The sequence shown here is derived from an EMBL/GenBank/DDBJ whole genome shotgun (WGS) entry which is preliminary data.</text>
</comment>
<keyword evidence="3" id="KW-0605">Phycobilisome</keyword>
<evidence type="ECO:0000256" key="2">
    <source>
        <dbReference type="ARBA" id="ARBA00022549"/>
    </source>
</evidence>
<keyword evidence="7" id="KW-1185">Reference proteome</keyword>
<reference evidence="6 7" key="1">
    <citation type="journal article" date="2020" name="ISME J.">
        <title>Comparative genomics reveals insights into cyanobacterial evolution and habitat adaptation.</title>
        <authorList>
            <person name="Chen M.Y."/>
            <person name="Teng W.K."/>
            <person name="Zhao L."/>
            <person name="Hu C.X."/>
            <person name="Zhou Y.K."/>
            <person name="Han B.P."/>
            <person name="Song L.R."/>
            <person name="Shu W.S."/>
        </authorList>
    </citation>
    <scope>NUCLEOTIDE SEQUENCE [LARGE SCALE GENOMIC DNA]</scope>
    <source>
        <strain evidence="6 7">FACHB-130</strain>
    </source>
</reference>
<dbReference type="Proteomes" id="UP000603457">
    <property type="component" value="Unassembled WGS sequence"/>
</dbReference>
<gene>
    <name evidence="6" type="ORF">H6G74_28925</name>
</gene>
<dbReference type="EMBL" id="JACJTB010000067">
    <property type="protein sequence ID" value="MBD2598320.1"/>
    <property type="molecule type" value="Genomic_DNA"/>
</dbReference>
<feature type="compositionally biased region" description="Polar residues" evidence="5">
    <location>
        <begin position="1"/>
        <end position="11"/>
    </location>
</feature>
<accession>A0ABR8G4Y1</accession>
<dbReference type="Pfam" id="PF03130">
    <property type="entry name" value="HEAT_PBS"/>
    <property type="match status" value="1"/>
</dbReference>
<evidence type="ECO:0008006" key="8">
    <source>
        <dbReference type="Google" id="ProtNLM"/>
    </source>
</evidence>
<sequence length="286" mass="32198">MPKNSYSSPVNQLLDYQPGTEKLSPDEWPDYRELGITADDIPELIRMATDEDLYNLSDDDFGFFGEYSLLEYAPLHAIRALGQLRAESAIEPLISLFPKMDDAFDNEVLFCLIEELTDVLSLIGLRAIPALTNFLADDSHDETWRVHAMVTIKKIACVYPEHQADCVAALSQQLENFEENSPELNGHIISVLIDLKAIDSLPLIEQAFEAGRVDDEVVGDFDDVHFLFGLKTRKTLPPKSLPPTGNQQTTSKIVTPQQSVNDHESLDKAQQKREARRQRNLKNSSK</sequence>
<protein>
    <recommendedName>
        <fullName evidence="8">DUF1186 domain-containing protein</fullName>
    </recommendedName>
</protein>
<feature type="region of interest" description="Disordered" evidence="5">
    <location>
        <begin position="237"/>
        <end position="286"/>
    </location>
</feature>
<organism evidence="6 7">
    <name type="scientific">Nostoc spongiaeforme FACHB-130</name>
    <dbReference type="NCBI Taxonomy" id="1357510"/>
    <lineage>
        <taxon>Bacteria</taxon>
        <taxon>Bacillati</taxon>
        <taxon>Cyanobacteriota</taxon>
        <taxon>Cyanophyceae</taxon>
        <taxon>Nostocales</taxon>
        <taxon>Nostocaceae</taxon>
        <taxon>Nostoc</taxon>
    </lineage>
</organism>
<evidence type="ECO:0000256" key="4">
    <source>
        <dbReference type="ARBA" id="ARBA00023239"/>
    </source>
</evidence>
<dbReference type="RefSeq" id="WP_190970995.1">
    <property type="nucleotide sequence ID" value="NZ_JACJTB010000067.1"/>
</dbReference>
<name>A0ABR8G4Y1_9NOSO</name>
<feature type="region of interest" description="Disordered" evidence="5">
    <location>
        <begin position="1"/>
        <end position="22"/>
    </location>
</feature>